<dbReference type="RefSeq" id="WP_158341149.1">
    <property type="nucleotide sequence ID" value="NZ_CP029161.1"/>
</dbReference>
<evidence type="ECO:0000256" key="7">
    <source>
        <dbReference type="HAMAP-Rule" id="MF_00065"/>
    </source>
</evidence>
<dbReference type="CDD" id="cd02027">
    <property type="entry name" value="APSK"/>
    <property type="match status" value="1"/>
</dbReference>
<evidence type="ECO:0000256" key="3">
    <source>
        <dbReference type="ARBA" id="ARBA00012121"/>
    </source>
</evidence>
<feature type="active site" description="Phosphoserine intermediate" evidence="7">
    <location>
        <position position="110"/>
    </location>
</feature>
<evidence type="ECO:0000256" key="2">
    <source>
        <dbReference type="ARBA" id="ARBA00004806"/>
    </source>
</evidence>
<comment type="catalytic activity">
    <reaction evidence="1 7 8">
        <text>adenosine 5'-phosphosulfate + ATP = 3'-phosphoadenylyl sulfate + ADP + H(+)</text>
        <dbReference type="Rhea" id="RHEA:24152"/>
        <dbReference type="ChEBI" id="CHEBI:15378"/>
        <dbReference type="ChEBI" id="CHEBI:30616"/>
        <dbReference type="ChEBI" id="CHEBI:58243"/>
        <dbReference type="ChEBI" id="CHEBI:58339"/>
        <dbReference type="ChEBI" id="CHEBI:456216"/>
        <dbReference type="EC" id="2.7.1.25"/>
    </reaction>
</comment>
<keyword evidence="4 7" id="KW-0808">Transferase</keyword>
<keyword evidence="9" id="KW-1133">Transmembrane helix</keyword>
<feature type="domain" description="APS kinase" evidence="10">
    <location>
        <begin position="29"/>
        <end position="178"/>
    </location>
</feature>
<evidence type="ECO:0000313" key="12">
    <source>
        <dbReference type="Proteomes" id="UP000244884"/>
    </source>
</evidence>
<dbReference type="InterPro" id="IPR050512">
    <property type="entry name" value="Sulf_AdTrans/APS_kinase"/>
</dbReference>
<dbReference type="EMBL" id="CP029161">
    <property type="protein sequence ID" value="AWH90378.1"/>
    <property type="molecule type" value="Genomic_DNA"/>
</dbReference>
<feature type="transmembrane region" description="Helical" evidence="9">
    <location>
        <begin position="93"/>
        <end position="112"/>
    </location>
</feature>
<dbReference type="NCBIfam" id="TIGR00455">
    <property type="entry name" value="apsK"/>
    <property type="match status" value="1"/>
</dbReference>
<accession>A0A2U8DEW1</accession>
<dbReference type="GO" id="GO:0005524">
    <property type="term" value="F:ATP binding"/>
    <property type="evidence" value="ECO:0007669"/>
    <property type="project" value="UniProtKB-UniRule"/>
</dbReference>
<dbReference type="HAMAP" id="MF_00065">
    <property type="entry name" value="Adenylyl_sulf_kinase"/>
    <property type="match status" value="1"/>
</dbReference>
<feature type="binding site" evidence="7">
    <location>
        <begin position="36"/>
        <end position="43"/>
    </location>
    <ligand>
        <name>ATP</name>
        <dbReference type="ChEBI" id="CHEBI:30616"/>
    </ligand>
</feature>
<dbReference type="GO" id="GO:0005737">
    <property type="term" value="C:cytoplasm"/>
    <property type="evidence" value="ECO:0007669"/>
    <property type="project" value="TreeGrafter"/>
</dbReference>
<dbReference type="AlphaFoldDB" id="A0A2U8DEW1"/>
<evidence type="ECO:0000256" key="8">
    <source>
        <dbReference type="RuleBase" id="RU004347"/>
    </source>
</evidence>
<evidence type="ECO:0000256" key="6">
    <source>
        <dbReference type="ARBA" id="ARBA00022840"/>
    </source>
</evidence>
<comment type="function">
    <text evidence="7 8">Catalyzes the synthesis of activated sulfate.</text>
</comment>
<evidence type="ECO:0000256" key="5">
    <source>
        <dbReference type="ARBA" id="ARBA00022741"/>
    </source>
</evidence>
<dbReference type="GO" id="GO:0010134">
    <property type="term" value="P:sulfate assimilation via adenylyl sulfate reduction"/>
    <property type="evidence" value="ECO:0007669"/>
    <property type="project" value="TreeGrafter"/>
</dbReference>
<dbReference type="Gene3D" id="3.40.50.300">
    <property type="entry name" value="P-loop containing nucleotide triphosphate hydrolases"/>
    <property type="match status" value="1"/>
</dbReference>
<dbReference type="EC" id="2.7.1.25" evidence="3 7"/>
<keyword evidence="6 7" id="KW-0067">ATP-binding</keyword>
<dbReference type="NCBIfam" id="NF003013">
    <property type="entry name" value="PRK03846.1"/>
    <property type="match status" value="1"/>
</dbReference>
<dbReference type="GO" id="GO:0070814">
    <property type="term" value="P:hydrogen sulfide biosynthetic process"/>
    <property type="evidence" value="ECO:0007669"/>
    <property type="project" value="UniProtKB-UniRule"/>
</dbReference>
<keyword evidence="9" id="KW-0812">Transmembrane</keyword>
<dbReference type="UniPathway" id="UPA00140">
    <property type="reaction ID" value="UER00205"/>
</dbReference>
<name>A0A2U8DEW1_9GAMM</name>
<dbReference type="InterPro" id="IPR059117">
    <property type="entry name" value="APS_kinase_dom"/>
</dbReference>
<dbReference type="OrthoDB" id="9804504at2"/>
<sequence length="206" mass="23584">MNNILKKNIVWHNSSITRSMREKRNGHKAIVIWFTGLSGSGKSSISNYLEEILFKNNIHTCLLDGDNIRFGLSSNLGFDILERDENIRRIGEVAKLMINIGMIVLISVISPYKKQRFSILEMLGKKNFLEIFVNTPIEVCKQRDPKKLYKKSLLGKISNFTGINSIYEVPENPDLVLDGTMPLKNNAKKIIKILYRNNIISFLNIN</sequence>
<evidence type="ECO:0000313" key="11">
    <source>
        <dbReference type="EMBL" id="AWH90378.1"/>
    </source>
</evidence>
<keyword evidence="5 7" id="KW-0547">Nucleotide-binding</keyword>
<dbReference type="PANTHER" id="PTHR42700">
    <property type="entry name" value="SULFATE ADENYLYLTRANSFERASE"/>
    <property type="match status" value="1"/>
</dbReference>
<keyword evidence="7" id="KW-0597">Phosphoprotein</keyword>
<dbReference type="InterPro" id="IPR027417">
    <property type="entry name" value="P-loop_NTPase"/>
</dbReference>
<evidence type="ECO:0000256" key="1">
    <source>
        <dbReference type="ARBA" id="ARBA00001823"/>
    </source>
</evidence>
<dbReference type="PANTHER" id="PTHR42700:SF3">
    <property type="entry name" value="BIFUNCTIONAL SAT_APS KINASE-RELATED"/>
    <property type="match status" value="1"/>
</dbReference>
<proteinExistence type="inferred from homology"/>
<dbReference type="GO" id="GO:0004781">
    <property type="term" value="F:sulfate adenylyltransferase (ATP) activity"/>
    <property type="evidence" value="ECO:0007669"/>
    <property type="project" value="TreeGrafter"/>
</dbReference>
<comment type="pathway">
    <text evidence="2 7 8">Sulfur metabolism; hydrogen sulfide biosynthesis; sulfite from sulfate: step 2/3.</text>
</comment>
<dbReference type="SUPFAM" id="SSF52540">
    <property type="entry name" value="P-loop containing nucleoside triphosphate hydrolases"/>
    <property type="match status" value="1"/>
</dbReference>
<keyword evidence="9" id="KW-0472">Membrane</keyword>
<dbReference type="Proteomes" id="UP000244884">
    <property type="component" value="Chromosome"/>
</dbReference>
<dbReference type="Pfam" id="PF01583">
    <property type="entry name" value="APS_kinase"/>
    <property type="match status" value="1"/>
</dbReference>
<comment type="similarity">
    <text evidence="7 8">Belongs to the APS kinase family.</text>
</comment>
<dbReference type="InterPro" id="IPR002891">
    <property type="entry name" value="APS"/>
</dbReference>
<evidence type="ECO:0000256" key="4">
    <source>
        <dbReference type="ARBA" id="ARBA00022679"/>
    </source>
</evidence>
<protein>
    <recommendedName>
        <fullName evidence="3 7">Adenylyl-sulfate kinase</fullName>
        <ecNumber evidence="3 7">2.7.1.25</ecNumber>
    </recommendedName>
    <alternativeName>
        <fullName evidence="7">APS kinase</fullName>
    </alternativeName>
    <alternativeName>
        <fullName evidence="7">ATP adenosine-5'-phosphosulfate 3'-phosphotransferase</fullName>
    </alternativeName>
    <alternativeName>
        <fullName evidence="7">Adenosine-5'-phosphosulfate kinase</fullName>
    </alternativeName>
</protein>
<keyword evidence="7 8" id="KW-0418">Kinase</keyword>
<evidence type="ECO:0000259" key="10">
    <source>
        <dbReference type="Pfam" id="PF01583"/>
    </source>
</evidence>
<gene>
    <name evidence="7 11" type="primary">cysC</name>
    <name evidence="11" type="ORF">DD681_00925</name>
</gene>
<dbReference type="GO" id="GO:0019379">
    <property type="term" value="P:sulfate assimilation, phosphoadenylyl sulfate reduction by phosphoadenylyl-sulfate reductase (thioredoxin)"/>
    <property type="evidence" value="ECO:0007669"/>
    <property type="project" value="TreeGrafter"/>
</dbReference>
<evidence type="ECO:0000256" key="9">
    <source>
        <dbReference type="SAM" id="Phobius"/>
    </source>
</evidence>
<organism evidence="11 12">
    <name type="scientific">Buchnera aphidicola</name>
    <name type="common">Melanaphis sacchari</name>
    <dbReference type="NCBI Taxonomy" id="2173854"/>
    <lineage>
        <taxon>Bacteria</taxon>
        <taxon>Pseudomonadati</taxon>
        <taxon>Pseudomonadota</taxon>
        <taxon>Gammaproteobacteria</taxon>
        <taxon>Enterobacterales</taxon>
        <taxon>Erwiniaceae</taxon>
        <taxon>Buchnera</taxon>
    </lineage>
</organism>
<dbReference type="GO" id="GO:0004020">
    <property type="term" value="F:adenylylsulfate kinase activity"/>
    <property type="evidence" value="ECO:0007669"/>
    <property type="project" value="UniProtKB-UniRule"/>
</dbReference>
<reference evidence="11 12" key="1">
    <citation type="submission" date="2018-04" db="EMBL/GenBank/DDBJ databases">
        <title>Genome sequence of Buchnera aphidicola from Melaphis sacchari.</title>
        <authorList>
            <person name="Geib S.M."/>
            <person name="Palmer N.A."/>
            <person name="Sattler S.E."/>
            <person name="Sarath G."/>
        </authorList>
    </citation>
    <scope>NUCLEOTIDE SEQUENCE [LARGE SCALE GENOMIC DNA]</scope>
    <source>
        <strain evidence="11 12">LSU</strain>
    </source>
</reference>